<dbReference type="Pfam" id="PF18648">
    <property type="entry name" value="ADPRTs_Tse2"/>
    <property type="match status" value="1"/>
</dbReference>
<evidence type="ECO:0000313" key="2">
    <source>
        <dbReference type="EMBL" id="KAF2729988.1"/>
    </source>
</evidence>
<keyword evidence="3" id="KW-1185">Reference proteome</keyword>
<feature type="domain" description="Tse2 ADP-ribosyltransferase toxin" evidence="1">
    <location>
        <begin position="11"/>
        <end position="89"/>
    </location>
</feature>
<sequence length="94" mass="10506">MAADNCIDNEADGASVDRPFIFTIPKGTAVPTSLLLLREDLSEFALLPSKPMFCTKVLVSRHLIVLADLCSILNDFYSEHADKWDAVEWLDDHL</sequence>
<dbReference type="AlphaFoldDB" id="A0A9P4UYK9"/>
<dbReference type="OrthoDB" id="10266325at2759"/>
<dbReference type="InterPro" id="IPR041018">
    <property type="entry name" value="ADPRTs_Tse2"/>
</dbReference>
<evidence type="ECO:0000259" key="1">
    <source>
        <dbReference type="Pfam" id="PF18648"/>
    </source>
</evidence>
<dbReference type="Proteomes" id="UP000799444">
    <property type="component" value="Unassembled WGS sequence"/>
</dbReference>
<organism evidence="2 3">
    <name type="scientific">Polyplosphaeria fusca</name>
    <dbReference type="NCBI Taxonomy" id="682080"/>
    <lineage>
        <taxon>Eukaryota</taxon>
        <taxon>Fungi</taxon>
        <taxon>Dikarya</taxon>
        <taxon>Ascomycota</taxon>
        <taxon>Pezizomycotina</taxon>
        <taxon>Dothideomycetes</taxon>
        <taxon>Pleosporomycetidae</taxon>
        <taxon>Pleosporales</taxon>
        <taxon>Tetraplosphaeriaceae</taxon>
        <taxon>Polyplosphaeria</taxon>
    </lineage>
</organism>
<accession>A0A9P4UYK9</accession>
<protein>
    <recommendedName>
        <fullName evidence="1">Tse2 ADP-ribosyltransferase toxin domain-containing protein</fullName>
    </recommendedName>
</protein>
<reference evidence="2" key="1">
    <citation type="journal article" date="2020" name="Stud. Mycol.">
        <title>101 Dothideomycetes genomes: a test case for predicting lifestyles and emergence of pathogens.</title>
        <authorList>
            <person name="Haridas S."/>
            <person name="Albert R."/>
            <person name="Binder M."/>
            <person name="Bloem J."/>
            <person name="Labutti K."/>
            <person name="Salamov A."/>
            <person name="Andreopoulos B."/>
            <person name="Baker S."/>
            <person name="Barry K."/>
            <person name="Bills G."/>
            <person name="Bluhm B."/>
            <person name="Cannon C."/>
            <person name="Castanera R."/>
            <person name="Culley D."/>
            <person name="Daum C."/>
            <person name="Ezra D."/>
            <person name="Gonzalez J."/>
            <person name="Henrissat B."/>
            <person name="Kuo A."/>
            <person name="Liang C."/>
            <person name="Lipzen A."/>
            <person name="Lutzoni F."/>
            <person name="Magnuson J."/>
            <person name="Mondo S."/>
            <person name="Nolan M."/>
            <person name="Ohm R."/>
            <person name="Pangilinan J."/>
            <person name="Park H.-J."/>
            <person name="Ramirez L."/>
            <person name="Alfaro M."/>
            <person name="Sun H."/>
            <person name="Tritt A."/>
            <person name="Yoshinaga Y."/>
            <person name="Zwiers L.-H."/>
            <person name="Turgeon B."/>
            <person name="Goodwin S."/>
            <person name="Spatafora J."/>
            <person name="Crous P."/>
            <person name="Grigoriev I."/>
        </authorList>
    </citation>
    <scope>NUCLEOTIDE SEQUENCE</scope>
    <source>
        <strain evidence="2">CBS 125425</strain>
    </source>
</reference>
<gene>
    <name evidence="2" type="ORF">EJ04DRAFT_568148</name>
</gene>
<proteinExistence type="predicted"/>
<comment type="caution">
    <text evidence="2">The sequence shown here is derived from an EMBL/GenBank/DDBJ whole genome shotgun (WGS) entry which is preliminary data.</text>
</comment>
<evidence type="ECO:0000313" key="3">
    <source>
        <dbReference type="Proteomes" id="UP000799444"/>
    </source>
</evidence>
<dbReference type="EMBL" id="ML996229">
    <property type="protein sequence ID" value="KAF2729988.1"/>
    <property type="molecule type" value="Genomic_DNA"/>
</dbReference>
<name>A0A9P4UYK9_9PLEO</name>